<dbReference type="Proteomes" id="UP001519293">
    <property type="component" value="Unassembled WGS sequence"/>
</dbReference>
<dbReference type="EMBL" id="JAGIKZ010000016">
    <property type="protein sequence ID" value="MBP2242205.1"/>
    <property type="molecule type" value="Genomic_DNA"/>
</dbReference>
<accession>A0ABS4RIM8</accession>
<keyword evidence="2" id="KW-1185">Reference proteome</keyword>
<protein>
    <recommendedName>
        <fullName evidence="3">YhcU family protein</fullName>
    </recommendedName>
</protein>
<name>A0ABS4RIM8_9BACI</name>
<evidence type="ECO:0008006" key="3">
    <source>
        <dbReference type="Google" id="ProtNLM"/>
    </source>
</evidence>
<evidence type="ECO:0000313" key="1">
    <source>
        <dbReference type="EMBL" id="MBP2242205.1"/>
    </source>
</evidence>
<sequence>MKIVFASTPEQEEEIKVLIEKIYSTIFPNYFPDEEIKGFVELDVLHTTSRHFEDFGTLKEASQVIVSLQTIIAILDSSNLNEKYEQTFNKNVDILQQFGLSFPFQFENFITSRMMKNEWLSLYTKPANELLI</sequence>
<dbReference type="RefSeq" id="WP_066392469.1">
    <property type="nucleotide sequence ID" value="NZ_JAGIKZ010000016.1"/>
</dbReference>
<dbReference type="Pfam" id="PF17326">
    <property type="entry name" value="DUF5365"/>
    <property type="match status" value="1"/>
</dbReference>
<organism evidence="1 2">
    <name type="scientific">Cytobacillus eiseniae</name>
    <dbReference type="NCBI Taxonomy" id="762947"/>
    <lineage>
        <taxon>Bacteria</taxon>
        <taxon>Bacillati</taxon>
        <taxon>Bacillota</taxon>
        <taxon>Bacilli</taxon>
        <taxon>Bacillales</taxon>
        <taxon>Bacillaceae</taxon>
        <taxon>Cytobacillus</taxon>
    </lineage>
</organism>
<evidence type="ECO:0000313" key="2">
    <source>
        <dbReference type="Proteomes" id="UP001519293"/>
    </source>
</evidence>
<proteinExistence type="predicted"/>
<reference evidence="1 2" key="1">
    <citation type="submission" date="2021-03" db="EMBL/GenBank/DDBJ databases">
        <title>Genomic Encyclopedia of Type Strains, Phase IV (KMG-IV): sequencing the most valuable type-strain genomes for metagenomic binning, comparative biology and taxonomic classification.</title>
        <authorList>
            <person name="Goeker M."/>
        </authorList>
    </citation>
    <scope>NUCLEOTIDE SEQUENCE [LARGE SCALE GENOMIC DNA]</scope>
    <source>
        <strain evidence="1 2">DSM 26675</strain>
    </source>
</reference>
<dbReference type="InterPro" id="IPR020355">
    <property type="entry name" value="Uncharacterised_YhcU"/>
</dbReference>
<gene>
    <name evidence="1" type="ORF">J2Z40_002778</name>
</gene>
<comment type="caution">
    <text evidence="1">The sequence shown here is derived from an EMBL/GenBank/DDBJ whole genome shotgun (WGS) entry which is preliminary data.</text>
</comment>